<dbReference type="EMBL" id="LWAE01000010">
    <property type="protein sequence ID" value="KZL89260.1"/>
    <property type="molecule type" value="Genomic_DNA"/>
</dbReference>
<dbReference type="PATRIC" id="fig|1121326.3.peg.5547"/>
<sequence length="91" mass="11176">MYEEMQLSHRTSKHMLNVYFEWICVHLMRSYDCKVWIEDAQSPHVDMVKILDYMRSNYKDSSIEEIEQKFSYSKNYLCKIIKNIQEKHMES</sequence>
<name>A0A161W253_9CLOT</name>
<reference evidence="1 2" key="1">
    <citation type="submission" date="2016-04" db="EMBL/GenBank/DDBJ databases">
        <title>Genome sequence of Clostridium magnum DSM 2767.</title>
        <authorList>
            <person name="Poehlein A."/>
            <person name="Uhlig R."/>
            <person name="Fischer R."/>
            <person name="Bahl H."/>
            <person name="Daniel R."/>
        </authorList>
    </citation>
    <scope>NUCLEOTIDE SEQUENCE [LARGE SCALE GENOMIC DNA]</scope>
    <source>
        <strain evidence="1 2">DSM 2767</strain>
    </source>
</reference>
<dbReference type="STRING" id="1121326.CLMAG_54780"/>
<dbReference type="AlphaFoldDB" id="A0A161W253"/>
<evidence type="ECO:0000313" key="2">
    <source>
        <dbReference type="Proteomes" id="UP000076603"/>
    </source>
</evidence>
<proteinExistence type="predicted"/>
<evidence type="ECO:0000313" key="1">
    <source>
        <dbReference type="EMBL" id="KZL89260.1"/>
    </source>
</evidence>
<gene>
    <name evidence="1" type="ORF">CLMAG_54780</name>
</gene>
<dbReference type="Gene3D" id="1.10.10.60">
    <property type="entry name" value="Homeodomain-like"/>
    <property type="match status" value="1"/>
</dbReference>
<dbReference type="RefSeq" id="WP_139264283.1">
    <property type="nucleotide sequence ID" value="NZ_LWAE01000010.1"/>
</dbReference>
<protein>
    <submittedName>
        <fullName evidence="1">Uncharacterized protein</fullName>
    </submittedName>
</protein>
<dbReference type="Proteomes" id="UP000076603">
    <property type="component" value="Unassembled WGS sequence"/>
</dbReference>
<organism evidence="1 2">
    <name type="scientific">Clostridium magnum DSM 2767</name>
    <dbReference type="NCBI Taxonomy" id="1121326"/>
    <lineage>
        <taxon>Bacteria</taxon>
        <taxon>Bacillati</taxon>
        <taxon>Bacillota</taxon>
        <taxon>Clostridia</taxon>
        <taxon>Eubacteriales</taxon>
        <taxon>Clostridiaceae</taxon>
        <taxon>Clostridium</taxon>
    </lineage>
</organism>
<keyword evidence="2" id="KW-1185">Reference proteome</keyword>
<comment type="caution">
    <text evidence="1">The sequence shown here is derived from an EMBL/GenBank/DDBJ whole genome shotgun (WGS) entry which is preliminary data.</text>
</comment>
<dbReference type="OrthoDB" id="9816335at2"/>
<accession>A0A161W253</accession>